<feature type="compositionally biased region" description="Low complexity" evidence="1">
    <location>
        <begin position="139"/>
        <end position="150"/>
    </location>
</feature>
<feature type="compositionally biased region" description="Polar residues" evidence="1">
    <location>
        <begin position="1"/>
        <end position="11"/>
    </location>
</feature>
<reference evidence="2" key="1">
    <citation type="submission" date="2014-11" db="EMBL/GenBank/DDBJ databases">
        <authorList>
            <person name="Otto D Thomas"/>
            <person name="Naeem Raeece"/>
        </authorList>
    </citation>
    <scope>NUCLEOTIDE SEQUENCE</scope>
</reference>
<evidence type="ECO:0000256" key="1">
    <source>
        <dbReference type="SAM" id="MobiDB-lite"/>
    </source>
</evidence>
<dbReference type="AlphaFoldDB" id="A0A0G4G009"/>
<feature type="compositionally biased region" description="Pro residues" evidence="1">
    <location>
        <begin position="34"/>
        <end position="57"/>
    </location>
</feature>
<feature type="region of interest" description="Disordered" evidence="1">
    <location>
        <begin position="421"/>
        <end position="445"/>
    </location>
</feature>
<feature type="region of interest" description="Disordered" evidence="1">
    <location>
        <begin position="1"/>
        <end position="58"/>
    </location>
</feature>
<proteinExistence type="predicted"/>
<dbReference type="VEuPathDB" id="CryptoDB:Cvel_3972"/>
<sequence>MSGGSMRNQRGAQRAAPFALGGNLEKALATRPAEPVPVAQPPPSPVPKAAAPAPPPSVVEVVSDGDPAETRETMAVAEAAVPLLPVPKASEGKGGTVMHPPAYAQDPTEVMYQYYLTMGFDEETAESYAYGPAGRPKVPAHQQPQQQQQQHQKHHAHKKADSGGSMQMGSQIERLRTYGDLTSFLGSNKGSIQNDLKFSIAFLKRMSFVSKDRDRQPSVSGPGMGTGASGVGLHLGEVFGPVPLSRDVFDRTMERLQTRPSDFSCEQLTDLVGAVGRLRLKDLDVYRVLGVEVRNRKGKGGSSFSVSELKDLCWGFTRGLELNASRRGIGVTENDRSVFEFLCAALKARKEEYPSLRPSDISTVVRCLATVGWKDLELFQLIGQEVLRRKDGFPPQDFSVCVSAFTRFGVPLRDNCAPLPRVGNRRDWERPPPPTKPVPMSKCGQ</sequence>
<feature type="region of interest" description="Disordered" evidence="1">
    <location>
        <begin position="129"/>
        <end position="166"/>
    </location>
</feature>
<evidence type="ECO:0000313" key="2">
    <source>
        <dbReference type="EMBL" id="CEM21002.1"/>
    </source>
</evidence>
<dbReference type="EMBL" id="CDMZ01000761">
    <property type="protein sequence ID" value="CEM21002.1"/>
    <property type="molecule type" value="Genomic_DNA"/>
</dbReference>
<protein>
    <submittedName>
        <fullName evidence="2">Uncharacterized protein</fullName>
    </submittedName>
</protein>
<organism evidence="2">
    <name type="scientific">Chromera velia CCMP2878</name>
    <dbReference type="NCBI Taxonomy" id="1169474"/>
    <lineage>
        <taxon>Eukaryota</taxon>
        <taxon>Sar</taxon>
        <taxon>Alveolata</taxon>
        <taxon>Colpodellida</taxon>
        <taxon>Chromeraceae</taxon>
        <taxon>Chromera</taxon>
    </lineage>
</organism>
<accession>A0A0G4G009</accession>
<gene>
    <name evidence="2" type="ORF">Cvel_3972</name>
</gene>
<name>A0A0G4G009_9ALVE</name>